<reference evidence="2 3" key="1">
    <citation type="submission" date="2019-10" db="EMBL/GenBank/DDBJ databases">
        <title>Actinomadura rubteroloni sp. nov. and Actinomadura macrotermitis sp. nov., isolated from the gut of fungus growing-termite Macrotermes natalensis.</title>
        <authorList>
            <person name="Benndorf R."/>
            <person name="Martin K."/>
            <person name="Kuefner M."/>
            <person name="De Beer W."/>
            <person name="Kaster A.-K."/>
            <person name="Vollmers J."/>
            <person name="Poulsen M."/>
            <person name="Beemelmanns C."/>
        </authorList>
    </citation>
    <scope>NUCLEOTIDE SEQUENCE [LARGE SCALE GENOMIC DNA]</scope>
    <source>
        <strain evidence="2 3">RB68</strain>
    </source>
</reference>
<dbReference type="PANTHER" id="PTHR39339:SF1">
    <property type="entry name" value="CHAD DOMAIN-CONTAINING PROTEIN"/>
    <property type="match status" value="1"/>
</dbReference>
<dbReference type="Gene3D" id="2.40.320.10">
    <property type="entry name" value="Hypothetical Protein Pfu-838710-001"/>
    <property type="match status" value="1"/>
</dbReference>
<dbReference type="PROSITE" id="PS51708">
    <property type="entry name" value="CHAD"/>
    <property type="match status" value="1"/>
</dbReference>
<dbReference type="PANTHER" id="PTHR39339">
    <property type="entry name" value="SLR1444 PROTEIN"/>
    <property type="match status" value="1"/>
</dbReference>
<dbReference type="SMART" id="SM01118">
    <property type="entry name" value="CYTH"/>
    <property type="match status" value="1"/>
</dbReference>
<dbReference type="Pfam" id="PF05235">
    <property type="entry name" value="CHAD"/>
    <property type="match status" value="1"/>
</dbReference>
<dbReference type="AlphaFoldDB" id="A0A7K0BUQ9"/>
<name>A0A7K0BUQ9_9ACTN</name>
<dbReference type="InterPro" id="IPR038186">
    <property type="entry name" value="CHAD_dom_sf"/>
</dbReference>
<dbReference type="InterPro" id="IPR007899">
    <property type="entry name" value="CHAD_dom"/>
</dbReference>
<dbReference type="EMBL" id="WEGH01000002">
    <property type="protein sequence ID" value="MQY04877.1"/>
    <property type="molecule type" value="Genomic_DNA"/>
</dbReference>
<dbReference type="Proteomes" id="UP000487268">
    <property type="component" value="Unassembled WGS sequence"/>
</dbReference>
<dbReference type="Gene3D" id="1.40.20.10">
    <property type="entry name" value="CHAD domain"/>
    <property type="match status" value="1"/>
</dbReference>
<protein>
    <recommendedName>
        <fullName evidence="1">CHAD domain-containing protein</fullName>
    </recommendedName>
</protein>
<proteinExistence type="predicted"/>
<gene>
    <name evidence="2" type="ORF">ACRB68_29390</name>
</gene>
<evidence type="ECO:0000259" key="1">
    <source>
        <dbReference type="PROSITE" id="PS51708"/>
    </source>
</evidence>
<dbReference type="InterPro" id="IPR033469">
    <property type="entry name" value="CYTH-like_dom_sf"/>
</dbReference>
<dbReference type="OrthoDB" id="9777271at2"/>
<dbReference type="SUPFAM" id="SSF55154">
    <property type="entry name" value="CYTH-like phosphatases"/>
    <property type="match status" value="1"/>
</dbReference>
<dbReference type="CDD" id="cd07374">
    <property type="entry name" value="CYTH-like_Pase"/>
    <property type="match status" value="1"/>
</dbReference>
<organism evidence="2 3">
    <name type="scientific">Actinomadura macrotermitis</name>
    <dbReference type="NCBI Taxonomy" id="2585200"/>
    <lineage>
        <taxon>Bacteria</taxon>
        <taxon>Bacillati</taxon>
        <taxon>Actinomycetota</taxon>
        <taxon>Actinomycetes</taxon>
        <taxon>Streptosporangiales</taxon>
        <taxon>Thermomonosporaceae</taxon>
        <taxon>Actinomadura</taxon>
    </lineage>
</organism>
<evidence type="ECO:0000313" key="2">
    <source>
        <dbReference type="EMBL" id="MQY04877.1"/>
    </source>
</evidence>
<sequence>MTEQHVEIEHKYDADPDFTVPDLSGLPGVASAPMPQRHLLHATYFDTEDLRLARGGITLRRRRGGKDAGWHLKMPAAEGKVEVHAPLGRAQTPPAKLAGLVAAHSRGAPLRPVATVETERTATMLLDAEGRMLAEVADDAVTGRDLRDGGTAVELAPGAPAETRAGAGDTARHWREIEVELGDAGSPDLLKAAGKRLKKAGATRSGAASKLARVLHAERDTARADAAARAGTAGEVVIAYIAARTEVLVGQDPRARQAGPDAVHQMRTSARRIRSALQNYKPLFDAERIKPVIGELKWLGEVLAEVRDLEVLRERFAGRLALLGDLAEPAWLAGVPHQERAAYRRLNKALSEPRYFALLDALDALVADPPFQGKAAGRKPAKELPGLIQKSWWRMERKYAAITGAEDGDVARHEARKAAKRARYAAELARPALGDAAKAAAKDAKRIQRVLGDHQDAVVAMERLRAAPARTPAEAFTLGVLYGAEHHEAETTRRLLESAWAAISTPEF</sequence>
<accession>A0A7K0BUQ9</accession>
<dbReference type="RefSeq" id="WP_153533026.1">
    <property type="nucleotide sequence ID" value="NZ_WEGH01000002.1"/>
</dbReference>
<dbReference type="Pfam" id="PF01928">
    <property type="entry name" value="CYTH"/>
    <property type="match status" value="1"/>
</dbReference>
<dbReference type="InterPro" id="IPR023577">
    <property type="entry name" value="CYTH_domain"/>
</dbReference>
<dbReference type="SMART" id="SM00880">
    <property type="entry name" value="CHAD"/>
    <property type="match status" value="1"/>
</dbReference>
<comment type="caution">
    <text evidence="2">The sequence shown here is derived from an EMBL/GenBank/DDBJ whole genome shotgun (WGS) entry which is preliminary data.</text>
</comment>
<evidence type="ECO:0000313" key="3">
    <source>
        <dbReference type="Proteomes" id="UP000487268"/>
    </source>
</evidence>
<feature type="domain" description="CHAD" evidence="1">
    <location>
        <begin position="230"/>
        <end position="505"/>
    </location>
</feature>
<keyword evidence="3" id="KW-1185">Reference proteome</keyword>